<comment type="caution">
    <text evidence="10">The sequence shown here is derived from an EMBL/GenBank/DDBJ whole genome shotgun (WGS) entry which is preliminary data.</text>
</comment>
<dbReference type="Pfam" id="PF00664">
    <property type="entry name" value="ABC_membrane"/>
    <property type="match status" value="1"/>
</dbReference>
<reference evidence="10" key="2">
    <citation type="journal article" date="2021" name="PeerJ">
        <title>Extensive microbial diversity within the chicken gut microbiome revealed by metagenomics and culture.</title>
        <authorList>
            <person name="Gilroy R."/>
            <person name="Ravi A."/>
            <person name="Getino M."/>
            <person name="Pursley I."/>
            <person name="Horton D.L."/>
            <person name="Alikhan N.F."/>
            <person name="Baker D."/>
            <person name="Gharbi K."/>
            <person name="Hall N."/>
            <person name="Watson M."/>
            <person name="Adriaenssens E.M."/>
            <person name="Foster-Nyarko E."/>
            <person name="Jarju S."/>
            <person name="Secka A."/>
            <person name="Antonio M."/>
            <person name="Oren A."/>
            <person name="Chaudhuri R.R."/>
            <person name="La Ragione R."/>
            <person name="Hildebrand F."/>
            <person name="Pallen M.J."/>
        </authorList>
    </citation>
    <scope>NUCLEOTIDE SEQUENCE</scope>
    <source>
        <strain evidence="10">D5-748</strain>
    </source>
</reference>
<sequence length="543" mass="59455">MKEKGYIKWLWNAARGVRCRIMASSLISIVRIAANFVFIWSSKTIVDIATGHAEGSLRMYITILAGCMALQILMSAAGIKLTAATEIRLRNRLRHILFTRILESRWAGRETMHTGDMLSRLEGDVKTVTDAICRTIPTTMVTSLQLAAAIIILAKLDWRLAICTVAIMPVALLISKSHLKTMRNLTREIRDTDSKVQSHLQENIQHKTLISTMERVPEIAGSLTGMLEDLQRQILRRTGYATFSRIIVQSGFAAGYLTVFLWGVIGLKNGSITFGMMTAFLQLVSQIQRPVVDMSRLLPSFIHATASIDRLKELYALPLEEKGSPIMLKGSVGIKMDNVTFTYPDGGKTVIEHFSHDFVPGSITAVTGTTGAGKSTVIRLILALILPDKGTIEFYSRSGSAKASPRTRCNIVYVPQGNTLISGTVRSNLLLGNPEATEEEMQKALHIAAADFVLQLPEGLDTVCGETGAGMSEGQAQRIAIARGLLKNGGVILLDEPTSALDPDTERTLLKRLSEEESGKTIIIVSHSPSVTAYCPERVHLSR</sequence>
<comment type="subcellular location">
    <subcellularLocation>
        <location evidence="1">Cell membrane</location>
        <topology evidence="1">Multi-pass membrane protein</topology>
    </subcellularLocation>
</comment>
<dbReference type="InterPro" id="IPR039421">
    <property type="entry name" value="Type_1_exporter"/>
</dbReference>
<dbReference type="InterPro" id="IPR011527">
    <property type="entry name" value="ABC1_TM_dom"/>
</dbReference>
<dbReference type="PROSITE" id="PS50929">
    <property type="entry name" value="ABC_TM1F"/>
    <property type="match status" value="1"/>
</dbReference>
<evidence type="ECO:0000313" key="10">
    <source>
        <dbReference type="EMBL" id="MBO8445189.1"/>
    </source>
</evidence>
<dbReference type="GO" id="GO:0015421">
    <property type="term" value="F:ABC-type oligopeptide transporter activity"/>
    <property type="evidence" value="ECO:0007669"/>
    <property type="project" value="TreeGrafter"/>
</dbReference>
<dbReference type="SUPFAM" id="SSF52540">
    <property type="entry name" value="P-loop containing nucleoside triphosphate hydrolases"/>
    <property type="match status" value="1"/>
</dbReference>
<protein>
    <submittedName>
        <fullName evidence="10">ABC transporter ATP-binding protein</fullName>
    </submittedName>
</protein>
<dbReference type="GO" id="GO:0005886">
    <property type="term" value="C:plasma membrane"/>
    <property type="evidence" value="ECO:0007669"/>
    <property type="project" value="UniProtKB-SubCell"/>
</dbReference>
<dbReference type="CDD" id="cd07346">
    <property type="entry name" value="ABC_6TM_exporters"/>
    <property type="match status" value="1"/>
</dbReference>
<dbReference type="InterPro" id="IPR027417">
    <property type="entry name" value="P-loop_NTPase"/>
</dbReference>
<keyword evidence="6 7" id="KW-0472">Membrane</keyword>
<organism evidence="10 11">
    <name type="scientific">Candidatus Cryptobacteroides merdavium</name>
    <dbReference type="NCBI Taxonomy" id="2840769"/>
    <lineage>
        <taxon>Bacteria</taxon>
        <taxon>Pseudomonadati</taxon>
        <taxon>Bacteroidota</taxon>
        <taxon>Bacteroidia</taxon>
        <taxon>Bacteroidales</taxon>
        <taxon>Candidatus Cryptobacteroides</taxon>
    </lineage>
</organism>
<name>A0A9D9ECC9_9BACT</name>
<dbReference type="GO" id="GO:0005524">
    <property type="term" value="F:ATP binding"/>
    <property type="evidence" value="ECO:0007669"/>
    <property type="project" value="UniProtKB-KW"/>
</dbReference>
<feature type="transmembrane region" description="Helical" evidence="7">
    <location>
        <begin position="131"/>
        <end position="152"/>
    </location>
</feature>
<feature type="transmembrane region" description="Helical" evidence="7">
    <location>
        <begin position="158"/>
        <end position="175"/>
    </location>
</feature>
<feature type="transmembrane region" description="Helical" evidence="7">
    <location>
        <begin position="21"/>
        <end position="40"/>
    </location>
</feature>
<evidence type="ECO:0000313" key="11">
    <source>
        <dbReference type="Proteomes" id="UP000823619"/>
    </source>
</evidence>
<feature type="domain" description="ABC transporter" evidence="8">
    <location>
        <begin position="334"/>
        <end position="541"/>
    </location>
</feature>
<keyword evidence="3" id="KW-0547">Nucleotide-binding</keyword>
<dbReference type="InterPro" id="IPR003593">
    <property type="entry name" value="AAA+_ATPase"/>
</dbReference>
<evidence type="ECO:0000256" key="2">
    <source>
        <dbReference type="ARBA" id="ARBA00022692"/>
    </source>
</evidence>
<dbReference type="InterPro" id="IPR003439">
    <property type="entry name" value="ABC_transporter-like_ATP-bd"/>
</dbReference>
<dbReference type="AlphaFoldDB" id="A0A9D9ECC9"/>
<dbReference type="PROSITE" id="PS50893">
    <property type="entry name" value="ABC_TRANSPORTER_2"/>
    <property type="match status" value="1"/>
</dbReference>
<proteinExistence type="predicted"/>
<evidence type="ECO:0000256" key="6">
    <source>
        <dbReference type="ARBA" id="ARBA00023136"/>
    </source>
</evidence>
<evidence type="ECO:0000256" key="3">
    <source>
        <dbReference type="ARBA" id="ARBA00022741"/>
    </source>
</evidence>
<accession>A0A9D9ECC9</accession>
<reference evidence="10" key="1">
    <citation type="submission" date="2020-10" db="EMBL/GenBank/DDBJ databases">
        <authorList>
            <person name="Gilroy R."/>
        </authorList>
    </citation>
    <scope>NUCLEOTIDE SEQUENCE</scope>
    <source>
        <strain evidence="10">D5-748</strain>
    </source>
</reference>
<evidence type="ECO:0000256" key="4">
    <source>
        <dbReference type="ARBA" id="ARBA00022840"/>
    </source>
</evidence>
<evidence type="ECO:0000256" key="5">
    <source>
        <dbReference type="ARBA" id="ARBA00022989"/>
    </source>
</evidence>
<keyword evidence="2 7" id="KW-0812">Transmembrane</keyword>
<dbReference type="PANTHER" id="PTHR43394:SF1">
    <property type="entry name" value="ATP-BINDING CASSETTE SUB-FAMILY B MEMBER 10, MITOCHONDRIAL"/>
    <property type="match status" value="1"/>
</dbReference>
<dbReference type="Proteomes" id="UP000823619">
    <property type="component" value="Unassembled WGS sequence"/>
</dbReference>
<feature type="transmembrane region" description="Helical" evidence="7">
    <location>
        <begin position="60"/>
        <end position="83"/>
    </location>
</feature>
<dbReference type="GO" id="GO:0016887">
    <property type="term" value="F:ATP hydrolysis activity"/>
    <property type="evidence" value="ECO:0007669"/>
    <property type="project" value="InterPro"/>
</dbReference>
<gene>
    <name evidence="10" type="ORF">IAC23_05775</name>
</gene>
<dbReference type="PANTHER" id="PTHR43394">
    <property type="entry name" value="ATP-DEPENDENT PERMEASE MDL1, MITOCHONDRIAL"/>
    <property type="match status" value="1"/>
</dbReference>
<dbReference type="Gene3D" id="1.20.1560.10">
    <property type="entry name" value="ABC transporter type 1, transmembrane domain"/>
    <property type="match status" value="1"/>
</dbReference>
<evidence type="ECO:0000259" key="9">
    <source>
        <dbReference type="PROSITE" id="PS50929"/>
    </source>
</evidence>
<feature type="domain" description="ABC transmembrane type-1" evidence="9">
    <location>
        <begin position="26"/>
        <end position="303"/>
    </location>
</feature>
<dbReference type="SMART" id="SM00382">
    <property type="entry name" value="AAA"/>
    <property type="match status" value="1"/>
</dbReference>
<dbReference type="InterPro" id="IPR036640">
    <property type="entry name" value="ABC1_TM_sf"/>
</dbReference>
<dbReference type="Gene3D" id="3.40.50.300">
    <property type="entry name" value="P-loop containing nucleotide triphosphate hydrolases"/>
    <property type="match status" value="1"/>
</dbReference>
<feature type="transmembrane region" description="Helical" evidence="7">
    <location>
        <begin position="246"/>
        <end position="265"/>
    </location>
</feature>
<keyword evidence="4 10" id="KW-0067">ATP-binding</keyword>
<evidence type="ECO:0000256" key="1">
    <source>
        <dbReference type="ARBA" id="ARBA00004651"/>
    </source>
</evidence>
<dbReference type="Pfam" id="PF00005">
    <property type="entry name" value="ABC_tran"/>
    <property type="match status" value="1"/>
</dbReference>
<dbReference type="EMBL" id="JADIMO010000071">
    <property type="protein sequence ID" value="MBO8445189.1"/>
    <property type="molecule type" value="Genomic_DNA"/>
</dbReference>
<evidence type="ECO:0000256" key="7">
    <source>
        <dbReference type="SAM" id="Phobius"/>
    </source>
</evidence>
<evidence type="ECO:0000259" key="8">
    <source>
        <dbReference type="PROSITE" id="PS50893"/>
    </source>
</evidence>
<dbReference type="SUPFAM" id="SSF90123">
    <property type="entry name" value="ABC transporter transmembrane region"/>
    <property type="match status" value="1"/>
</dbReference>
<keyword evidence="5 7" id="KW-1133">Transmembrane helix</keyword>